<reference evidence="4 5" key="1">
    <citation type="journal article" date="2021" name="Environ. Microbiol.">
        <title>Gene family expansions and transcriptome signatures uncover fungal adaptations to wood decay.</title>
        <authorList>
            <person name="Hage H."/>
            <person name="Miyauchi S."/>
            <person name="Viragh M."/>
            <person name="Drula E."/>
            <person name="Min B."/>
            <person name="Chaduli D."/>
            <person name="Navarro D."/>
            <person name="Favel A."/>
            <person name="Norest M."/>
            <person name="Lesage-Meessen L."/>
            <person name="Balint B."/>
            <person name="Merenyi Z."/>
            <person name="de Eugenio L."/>
            <person name="Morin E."/>
            <person name="Martinez A.T."/>
            <person name="Baldrian P."/>
            <person name="Stursova M."/>
            <person name="Martinez M.J."/>
            <person name="Novotny C."/>
            <person name="Magnuson J.K."/>
            <person name="Spatafora J.W."/>
            <person name="Maurice S."/>
            <person name="Pangilinan J."/>
            <person name="Andreopoulos W."/>
            <person name="LaButti K."/>
            <person name="Hundley H."/>
            <person name="Na H."/>
            <person name="Kuo A."/>
            <person name="Barry K."/>
            <person name="Lipzen A."/>
            <person name="Henrissat B."/>
            <person name="Riley R."/>
            <person name="Ahrendt S."/>
            <person name="Nagy L.G."/>
            <person name="Grigoriev I.V."/>
            <person name="Martin F."/>
            <person name="Rosso M.N."/>
        </authorList>
    </citation>
    <scope>NUCLEOTIDE SEQUENCE [LARGE SCALE GENOMIC DNA]</scope>
    <source>
        <strain evidence="4 5">CIRM-BRFM 1785</strain>
    </source>
</reference>
<dbReference type="InterPro" id="IPR007009">
    <property type="entry name" value="Shq1_C"/>
</dbReference>
<protein>
    <submittedName>
        <fullName evidence="4">SHQ1-domain-containing protein</fullName>
    </submittedName>
</protein>
<dbReference type="PROSITE" id="PS51203">
    <property type="entry name" value="CS"/>
    <property type="match status" value="1"/>
</dbReference>
<dbReference type="Pfam" id="PF21413">
    <property type="entry name" value="SHQ1-like_CS"/>
    <property type="match status" value="1"/>
</dbReference>
<feature type="domain" description="CS" evidence="3">
    <location>
        <begin position="1"/>
        <end position="89"/>
    </location>
</feature>
<accession>A0ABQ8KWN7</accession>
<dbReference type="Pfam" id="PF04925">
    <property type="entry name" value="SHQ1"/>
    <property type="match status" value="1"/>
</dbReference>
<gene>
    <name evidence="4" type="ORF">C8Q71DRAFT_735309</name>
</gene>
<name>A0ABQ8KWN7_9APHY</name>
<dbReference type="InterPro" id="IPR039742">
    <property type="entry name" value="Shq1"/>
</dbReference>
<comment type="caution">
    <text evidence="4">The sequence shown here is derived from an EMBL/GenBank/DDBJ whole genome shotgun (WGS) entry which is preliminary data.</text>
</comment>
<dbReference type="PANTHER" id="PTHR12967:SF0">
    <property type="entry name" value="PROTEIN SHQ1 HOMOLOG"/>
    <property type="match status" value="1"/>
</dbReference>
<dbReference type="InterPro" id="IPR048696">
    <property type="entry name" value="SHQ1-like_CS"/>
</dbReference>
<dbReference type="EMBL" id="JADCUA010000002">
    <property type="protein sequence ID" value="KAH9842949.1"/>
    <property type="molecule type" value="Genomic_DNA"/>
</dbReference>
<organism evidence="4 5">
    <name type="scientific">Rhodofomes roseus</name>
    <dbReference type="NCBI Taxonomy" id="34475"/>
    <lineage>
        <taxon>Eukaryota</taxon>
        <taxon>Fungi</taxon>
        <taxon>Dikarya</taxon>
        <taxon>Basidiomycota</taxon>
        <taxon>Agaricomycotina</taxon>
        <taxon>Agaricomycetes</taxon>
        <taxon>Polyporales</taxon>
        <taxon>Rhodofomes</taxon>
    </lineage>
</organism>
<dbReference type="GeneID" id="72003198"/>
<evidence type="ECO:0000256" key="1">
    <source>
        <dbReference type="ARBA" id="ARBA00005607"/>
    </source>
</evidence>
<comment type="similarity">
    <text evidence="1">Belongs to the SHQ1 family.</text>
</comment>
<dbReference type="SUPFAM" id="SSF49764">
    <property type="entry name" value="HSP20-like chaperones"/>
    <property type="match status" value="1"/>
</dbReference>
<dbReference type="InterPro" id="IPR007052">
    <property type="entry name" value="CS_dom"/>
</dbReference>
<dbReference type="Proteomes" id="UP000814176">
    <property type="component" value="Unassembled WGS sequence"/>
</dbReference>
<evidence type="ECO:0000313" key="5">
    <source>
        <dbReference type="Proteomes" id="UP000814176"/>
    </source>
</evidence>
<evidence type="ECO:0000256" key="2">
    <source>
        <dbReference type="SAM" id="MobiDB-lite"/>
    </source>
</evidence>
<dbReference type="PANTHER" id="PTHR12967">
    <property type="entry name" value="PROTEIN SHQ1 HOMOLOG"/>
    <property type="match status" value="1"/>
</dbReference>
<feature type="region of interest" description="Disordered" evidence="2">
    <location>
        <begin position="450"/>
        <end position="476"/>
    </location>
</feature>
<dbReference type="CDD" id="cd06463">
    <property type="entry name" value="p23_like"/>
    <property type="match status" value="1"/>
</dbReference>
<sequence length="476" mass="54529">MITPRFSCSQTEIEVIVKMYCPSVRASDVEINIDETLFSVHVNPYFLRLSFPHPLKGDEDASASYDASSGYLTVTLTKETPGQEFKDLDLLAKLLAPRPTEQQQPVIEVLSSEDATADAENDIDEELAQRAQQLTLKQQEILRAAENDWQLPQEVPEPLPQLKTAPDYRYGFMDMHTGYLRHVAHTENEVNELGGDAETCPPSERRERRLKHEDEKWDEEYYMADYVEDEYIQELLHWQNPHTGVSDDDFQYSEEENATMLRLPRKEYLATPQQTHNLYLTLVTLLFSYAYDCRTTQHDPTPESAWTLSVLTPAFSALDPAPYSADPPPPNLSSFSTQELSATFAASYRRALAFPLYRSWKLAERCRADVAALLGRGKRVVARCLFEMKHVLDHHEVYYVYSKVWTDDFCVWTLAYASDETLRELAAAVKLLNMEKAMIGWDIDDLEGSAREAMEREPDSDDESESEIERMLPAPL</sequence>
<keyword evidence="5" id="KW-1185">Reference proteome</keyword>
<dbReference type="InterPro" id="IPR008978">
    <property type="entry name" value="HSP20-like_chaperone"/>
</dbReference>
<dbReference type="RefSeq" id="XP_047783996.1">
    <property type="nucleotide sequence ID" value="XM_047922466.1"/>
</dbReference>
<dbReference type="Gene3D" id="2.60.40.790">
    <property type="match status" value="1"/>
</dbReference>
<evidence type="ECO:0000313" key="4">
    <source>
        <dbReference type="EMBL" id="KAH9842949.1"/>
    </source>
</evidence>
<proteinExistence type="inferred from homology"/>
<evidence type="ECO:0000259" key="3">
    <source>
        <dbReference type="PROSITE" id="PS51203"/>
    </source>
</evidence>